<dbReference type="AlphaFoldDB" id="A0A0A8YRT1"/>
<organism evidence="1">
    <name type="scientific">Arundo donax</name>
    <name type="common">Giant reed</name>
    <name type="synonym">Donax arundinaceus</name>
    <dbReference type="NCBI Taxonomy" id="35708"/>
    <lineage>
        <taxon>Eukaryota</taxon>
        <taxon>Viridiplantae</taxon>
        <taxon>Streptophyta</taxon>
        <taxon>Embryophyta</taxon>
        <taxon>Tracheophyta</taxon>
        <taxon>Spermatophyta</taxon>
        <taxon>Magnoliopsida</taxon>
        <taxon>Liliopsida</taxon>
        <taxon>Poales</taxon>
        <taxon>Poaceae</taxon>
        <taxon>PACMAD clade</taxon>
        <taxon>Arundinoideae</taxon>
        <taxon>Arundineae</taxon>
        <taxon>Arundo</taxon>
    </lineage>
</organism>
<reference evidence="1" key="2">
    <citation type="journal article" date="2015" name="Data Brief">
        <title>Shoot transcriptome of the giant reed, Arundo donax.</title>
        <authorList>
            <person name="Barrero R.A."/>
            <person name="Guerrero F.D."/>
            <person name="Moolhuijzen P."/>
            <person name="Goolsby J.A."/>
            <person name="Tidwell J."/>
            <person name="Bellgard S.E."/>
            <person name="Bellgard M.I."/>
        </authorList>
    </citation>
    <scope>NUCLEOTIDE SEQUENCE</scope>
    <source>
        <tissue evidence="1">Shoot tissue taken approximately 20 cm above the soil surface</tissue>
    </source>
</reference>
<name>A0A0A8YRT1_ARUDO</name>
<dbReference type="EMBL" id="GBRH01270320">
    <property type="protein sequence ID" value="JAD27575.1"/>
    <property type="molecule type" value="Transcribed_RNA"/>
</dbReference>
<protein>
    <submittedName>
        <fullName evidence="1">Uncharacterized protein</fullName>
    </submittedName>
</protein>
<accession>A0A0A8YRT1</accession>
<evidence type="ECO:0000313" key="1">
    <source>
        <dbReference type="EMBL" id="JAD27575.1"/>
    </source>
</evidence>
<reference evidence="1" key="1">
    <citation type="submission" date="2014-09" db="EMBL/GenBank/DDBJ databases">
        <authorList>
            <person name="Magalhaes I.L.F."/>
            <person name="Oliveira U."/>
            <person name="Santos F.R."/>
            <person name="Vidigal T.H.D.A."/>
            <person name="Brescovit A.D."/>
            <person name="Santos A.J."/>
        </authorList>
    </citation>
    <scope>NUCLEOTIDE SEQUENCE</scope>
    <source>
        <tissue evidence="1">Shoot tissue taken approximately 20 cm above the soil surface</tissue>
    </source>
</reference>
<sequence length="22" mass="2582">MDFIKRFFAAKLDGKHLESLKS</sequence>
<proteinExistence type="predicted"/>